<dbReference type="InterPro" id="IPR016181">
    <property type="entry name" value="Acyl_CoA_acyltransferase"/>
</dbReference>
<dbReference type="HAMAP" id="MF_00688">
    <property type="entry name" value="Leu_Phe_trans"/>
    <property type="match status" value="1"/>
</dbReference>
<dbReference type="Gene3D" id="3.30.70.3550">
    <property type="entry name" value="Leucyl/phenylalanyl-tRNA-protein transferase, N-terminal domain"/>
    <property type="match status" value="1"/>
</dbReference>
<proteinExistence type="inferred from homology"/>
<evidence type="ECO:0000256" key="4">
    <source>
        <dbReference type="HAMAP-Rule" id="MF_00688"/>
    </source>
</evidence>
<dbReference type="GO" id="GO:0008914">
    <property type="term" value="F:leucyl-tRNA--protein transferase activity"/>
    <property type="evidence" value="ECO:0007669"/>
    <property type="project" value="UniProtKB-UniRule"/>
</dbReference>
<comment type="function">
    <text evidence="4">Functions in the N-end rule pathway of protein degradation where it conjugates Leu, Phe and, less efficiently, Met from aminoacyl-tRNAs to the N-termini of proteins containing an N-terminal arginine or lysine.</text>
</comment>
<dbReference type="GO" id="GO:0030163">
    <property type="term" value="P:protein catabolic process"/>
    <property type="evidence" value="ECO:0007669"/>
    <property type="project" value="UniProtKB-UniRule"/>
</dbReference>
<accession>A0A5J5IG14</accession>
<dbReference type="PANTHER" id="PTHR30098:SF2">
    <property type="entry name" value="LEUCYL_PHENYLALANYL-TRNA--PROTEIN TRANSFERASE"/>
    <property type="match status" value="1"/>
</dbReference>
<dbReference type="InterPro" id="IPR042221">
    <property type="entry name" value="Leu/Phe-tRNA_Trfase_N"/>
</dbReference>
<dbReference type="EC" id="2.3.2.6" evidence="4"/>
<comment type="caution">
    <text evidence="5">The sequence shown here is derived from an EMBL/GenBank/DDBJ whole genome shotgun (WGS) entry which is preliminary data.</text>
</comment>
<dbReference type="InterPro" id="IPR004616">
    <property type="entry name" value="Leu/Phe-tRNA_Trfase"/>
</dbReference>
<dbReference type="EMBL" id="VYQF01000002">
    <property type="protein sequence ID" value="KAA9039105.1"/>
    <property type="molecule type" value="Genomic_DNA"/>
</dbReference>
<keyword evidence="2 4" id="KW-0808">Transferase</keyword>
<comment type="catalytic activity">
    <reaction evidence="4">
        <text>N-terminal L-arginyl-[protein] + L-leucyl-tRNA(Leu) = N-terminal L-leucyl-L-arginyl-[protein] + tRNA(Leu) + H(+)</text>
        <dbReference type="Rhea" id="RHEA:50416"/>
        <dbReference type="Rhea" id="RHEA-COMP:9613"/>
        <dbReference type="Rhea" id="RHEA-COMP:9622"/>
        <dbReference type="Rhea" id="RHEA-COMP:12672"/>
        <dbReference type="Rhea" id="RHEA-COMP:12673"/>
        <dbReference type="ChEBI" id="CHEBI:15378"/>
        <dbReference type="ChEBI" id="CHEBI:64719"/>
        <dbReference type="ChEBI" id="CHEBI:78442"/>
        <dbReference type="ChEBI" id="CHEBI:78494"/>
        <dbReference type="ChEBI" id="CHEBI:133044"/>
        <dbReference type="EC" id="2.3.2.6"/>
    </reaction>
</comment>
<dbReference type="Proteomes" id="UP000326903">
    <property type="component" value="Unassembled WGS sequence"/>
</dbReference>
<keyword evidence="3 4" id="KW-0012">Acyltransferase</keyword>
<dbReference type="RefSeq" id="WP_150414498.1">
    <property type="nucleotide sequence ID" value="NZ_VYQF01000002.1"/>
</dbReference>
<gene>
    <name evidence="4" type="primary">aat</name>
    <name evidence="5" type="ORF">FW778_09715</name>
</gene>
<evidence type="ECO:0000256" key="2">
    <source>
        <dbReference type="ARBA" id="ARBA00022679"/>
    </source>
</evidence>
<dbReference type="GO" id="GO:0005737">
    <property type="term" value="C:cytoplasm"/>
    <property type="evidence" value="ECO:0007669"/>
    <property type="project" value="UniProtKB-SubCell"/>
</dbReference>
<evidence type="ECO:0000256" key="1">
    <source>
        <dbReference type="ARBA" id="ARBA00022490"/>
    </source>
</evidence>
<dbReference type="InterPro" id="IPR042203">
    <property type="entry name" value="Leu/Phe-tRNA_Trfase_C"/>
</dbReference>
<reference evidence="5 6" key="1">
    <citation type="submission" date="2019-09" db="EMBL/GenBank/DDBJ databases">
        <title>Draft genome sequence of Ginsengibacter sp. BR5-29.</title>
        <authorList>
            <person name="Im W.-T."/>
        </authorList>
    </citation>
    <scope>NUCLEOTIDE SEQUENCE [LARGE SCALE GENOMIC DNA]</scope>
    <source>
        <strain evidence="5 6">BR5-29</strain>
    </source>
</reference>
<dbReference type="AlphaFoldDB" id="A0A5J5IG14"/>
<comment type="catalytic activity">
    <reaction evidence="4">
        <text>N-terminal L-lysyl-[protein] + L-leucyl-tRNA(Leu) = N-terminal L-leucyl-L-lysyl-[protein] + tRNA(Leu) + H(+)</text>
        <dbReference type="Rhea" id="RHEA:12340"/>
        <dbReference type="Rhea" id="RHEA-COMP:9613"/>
        <dbReference type="Rhea" id="RHEA-COMP:9622"/>
        <dbReference type="Rhea" id="RHEA-COMP:12670"/>
        <dbReference type="Rhea" id="RHEA-COMP:12671"/>
        <dbReference type="ChEBI" id="CHEBI:15378"/>
        <dbReference type="ChEBI" id="CHEBI:65249"/>
        <dbReference type="ChEBI" id="CHEBI:78442"/>
        <dbReference type="ChEBI" id="CHEBI:78494"/>
        <dbReference type="ChEBI" id="CHEBI:133043"/>
        <dbReference type="EC" id="2.3.2.6"/>
    </reaction>
</comment>
<keyword evidence="6" id="KW-1185">Reference proteome</keyword>
<evidence type="ECO:0000313" key="5">
    <source>
        <dbReference type="EMBL" id="KAA9039105.1"/>
    </source>
</evidence>
<organism evidence="5 6">
    <name type="scientific">Ginsengibacter hankyongi</name>
    <dbReference type="NCBI Taxonomy" id="2607284"/>
    <lineage>
        <taxon>Bacteria</taxon>
        <taxon>Pseudomonadati</taxon>
        <taxon>Bacteroidota</taxon>
        <taxon>Chitinophagia</taxon>
        <taxon>Chitinophagales</taxon>
        <taxon>Chitinophagaceae</taxon>
        <taxon>Ginsengibacter</taxon>
    </lineage>
</organism>
<dbReference type="Gene3D" id="3.40.630.70">
    <property type="entry name" value="Leucyl/phenylalanyl-tRNA-protein transferase, C-terminal domain"/>
    <property type="match status" value="1"/>
</dbReference>
<dbReference type="NCBIfam" id="TIGR00667">
    <property type="entry name" value="aat"/>
    <property type="match status" value="1"/>
</dbReference>
<comment type="subcellular location">
    <subcellularLocation>
        <location evidence="4">Cytoplasm</location>
    </subcellularLocation>
</comment>
<dbReference type="SUPFAM" id="SSF55729">
    <property type="entry name" value="Acyl-CoA N-acyltransferases (Nat)"/>
    <property type="match status" value="1"/>
</dbReference>
<evidence type="ECO:0000256" key="3">
    <source>
        <dbReference type="ARBA" id="ARBA00023315"/>
    </source>
</evidence>
<evidence type="ECO:0000313" key="6">
    <source>
        <dbReference type="Proteomes" id="UP000326903"/>
    </source>
</evidence>
<name>A0A5J5IG14_9BACT</name>
<comment type="catalytic activity">
    <reaction evidence="4">
        <text>L-phenylalanyl-tRNA(Phe) + an N-terminal L-alpha-aminoacyl-[protein] = an N-terminal L-phenylalanyl-L-alpha-aminoacyl-[protein] + tRNA(Phe)</text>
        <dbReference type="Rhea" id="RHEA:43632"/>
        <dbReference type="Rhea" id="RHEA-COMP:9668"/>
        <dbReference type="Rhea" id="RHEA-COMP:9699"/>
        <dbReference type="Rhea" id="RHEA-COMP:10636"/>
        <dbReference type="Rhea" id="RHEA-COMP:10637"/>
        <dbReference type="ChEBI" id="CHEBI:78442"/>
        <dbReference type="ChEBI" id="CHEBI:78531"/>
        <dbReference type="ChEBI" id="CHEBI:78597"/>
        <dbReference type="ChEBI" id="CHEBI:83561"/>
        <dbReference type="EC" id="2.3.2.6"/>
    </reaction>
</comment>
<keyword evidence="1 4" id="KW-0963">Cytoplasm</keyword>
<sequence length="216" mass="24346">MPDFLLRNSPCFPDVESAAEDGLLAFGGNLELTTLLNAYKKGIFPWYNPDEPICWYCPDPRFVLFPGELKVSKSMKTIIKKNEFSFSIDKDFAGVIRNCRMAKRKIGPGTWITDEIEKAYTTLFEKGYAHSAEAWHNGELVGGLYGVQLGKVFFGESMFANKSNASKFAFIMYVDNLVKNGIALIDCQVYTPHLGSLGAEFIRRKKFTELLNKLIV</sequence>
<comment type="similarity">
    <text evidence="4">Belongs to the L/F-transferase family.</text>
</comment>
<dbReference type="Pfam" id="PF03588">
    <property type="entry name" value="Leu_Phe_trans"/>
    <property type="match status" value="1"/>
</dbReference>
<protein>
    <recommendedName>
        <fullName evidence="4">Leucyl/phenylalanyl-tRNA--protein transferase</fullName>
        <ecNumber evidence="4">2.3.2.6</ecNumber>
    </recommendedName>
    <alternativeName>
        <fullName evidence="4">L/F-transferase</fullName>
    </alternativeName>
    <alternativeName>
        <fullName evidence="4">Leucyltransferase</fullName>
    </alternativeName>
    <alternativeName>
        <fullName evidence="4">Phenyalanyltransferase</fullName>
    </alternativeName>
</protein>
<dbReference type="PANTHER" id="PTHR30098">
    <property type="entry name" value="LEUCYL/PHENYLALANYL-TRNA--PROTEIN TRANSFERASE"/>
    <property type="match status" value="1"/>
</dbReference>